<reference evidence="2 3" key="1">
    <citation type="submission" date="2019-02" db="EMBL/GenBank/DDBJ databases">
        <title>Draft genome sequences of novel Actinobacteria.</title>
        <authorList>
            <person name="Sahin N."/>
            <person name="Ay H."/>
            <person name="Saygin H."/>
        </authorList>
    </citation>
    <scope>NUCLEOTIDE SEQUENCE [LARGE SCALE GENOMIC DNA]</scope>
    <source>
        <strain evidence="2 3">KC603</strain>
    </source>
</reference>
<evidence type="ECO:0000259" key="1">
    <source>
        <dbReference type="PROSITE" id="PS51819"/>
    </source>
</evidence>
<dbReference type="OrthoDB" id="9804907at2"/>
<dbReference type="InterPro" id="IPR041581">
    <property type="entry name" value="Glyoxalase_6"/>
</dbReference>
<dbReference type="InterPro" id="IPR029068">
    <property type="entry name" value="Glyas_Bleomycin-R_OHBP_Dase"/>
</dbReference>
<dbReference type="PROSITE" id="PS51819">
    <property type="entry name" value="VOC"/>
    <property type="match status" value="1"/>
</dbReference>
<dbReference type="Gene3D" id="3.10.180.10">
    <property type="entry name" value="2,3-Dihydroxybiphenyl 1,2-Dioxygenase, domain 1"/>
    <property type="match status" value="1"/>
</dbReference>
<proteinExistence type="predicted"/>
<comment type="caution">
    <text evidence="2">The sequence shown here is derived from an EMBL/GenBank/DDBJ whole genome shotgun (WGS) entry which is preliminary data.</text>
</comment>
<accession>A0A4R4RK77</accession>
<feature type="domain" description="VOC" evidence="1">
    <location>
        <begin position="5"/>
        <end position="117"/>
    </location>
</feature>
<sequence length="137" mass="14958">MSGPTLASMLLSSADPDRLGAWYAAAVTPADDARVDTYRILRYGDFHLMIDQRDDVGPANPEPARMILNFDVDDARAVVARLDEMGVTWLAPLEDRDGSLFATAVDPDGNYVQFIQISEEHKAQLASSSQDTTPEAT</sequence>
<dbReference type="AlphaFoldDB" id="A0A4R4RK77"/>
<dbReference type="RefSeq" id="WP_131984402.1">
    <property type="nucleotide sequence ID" value="NZ_SMKL01000036.1"/>
</dbReference>
<dbReference type="InterPro" id="IPR037523">
    <property type="entry name" value="VOC_core"/>
</dbReference>
<dbReference type="Proteomes" id="UP000295621">
    <property type="component" value="Unassembled WGS sequence"/>
</dbReference>
<evidence type="ECO:0000313" key="3">
    <source>
        <dbReference type="Proteomes" id="UP000295621"/>
    </source>
</evidence>
<protein>
    <submittedName>
        <fullName evidence="2">VOC family protein</fullName>
    </submittedName>
</protein>
<dbReference type="CDD" id="cd06587">
    <property type="entry name" value="VOC"/>
    <property type="match status" value="1"/>
</dbReference>
<dbReference type="EMBL" id="SMKL01000036">
    <property type="protein sequence ID" value="TDC49900.1"/>
    <property type="molecule type" value="Genomic_DNA"/>
</dbReference>
<keyword evidence="3" id="KW-1185">Reference proteome</keyword>
<dbReference type="Pfam" id="PF18029">
    <property type="entry name" value="Glyoxalase_6"/>
    <property type="match status" value="1"/>
</dbReference>
<gene>
    <name evidence="2" type="ORF">E1212_16590</name>
</gene>
<name>A0A4R4RK77_9ACTN</name>
<dbReference type="SUPFAM" id="SSF54593">
    <property type="entry name" value="Glyoxalase/Bleomycin resistance protein/Dihydroxybiphenyl dioxygenase"/>
    <property type="match status" value="1"/>
</dbReference>
<organism evidence="2 3">
    <name type="scientific">Jiangella ureilytica</name>
    <dbReference type="NCBI Taxonomy" id="2530374"/>
    <lineage>
        <taxon>Bacteria</taxon>
        <taxon>Bacillati</taxon>
        <taxon>Actinomycetota</taxon>
        <taxon>Actinomycetes</taxon>
        <taxon>Jiangellales</taxon>
        <taxon>Jiangellaceae</taxon>
        <taxon>Jiangella</taxon>
    </lineage>
</organism>
<evidence type="ECO:0000313" key="2">
    <source>
        <dbReference type="EMBL" id="TDC49900.1"/>
    </source>
</evidence>